<dbReference type="InParanoid" id="A0A6P4A9C6"/>
<dbReference type="PANTHER" id="PTHR13068">
    <property type="entry name" value="CGI-12 PROTEIN-RELATED"/>
    <property type="match status" value="1"/>
</dbReference>
<evidence type="ECO:0000313" key="5">
    <source>
        <dbReference type="Proteomes" id="UP001652623"/>
    </source>
</evidence>
<keyword evidence="2" id="KW-0804">Transcription</keyword>
<reference evidence="6" key="1">
    <citation type="submission" date="2025-08" db="UniProtKB">
        <authorList>
            <consortium name="RefSeq"/>
        </authorList>
    </citation>
    <scope>IDENTIFICATION</scope>
    <source>
        <tissue evidence="6">Seedling</tissue>
    </source>
</reference>
<feature type="chain" id="PRO_5027685964" evidence="4">
    <location>
        <begin position="20"/>
        <end position="383"/>
    </location>
</feature>
<evidence type="ECO:0000256" key="3">
    <source>
        <dbReference type="ARBA" id="ARBA00022946"/>
    </source>
</evidence>
<dbReference type="AlphaFoldDB" id="A0A6P4A9C6"/>
<keyword evidence="3" id="KW-0809">Transit peptide</keyword>
<keyword evidence="2" id="KW-0805">Transcription regulation</keyword>
<dbReference type="Gene3D" id="1.25.70.10">
    <property type="entry name" value="Transcription termination factor 3, mitochondrial"/>
    <property type="match status" value="1"/>
</dbReference>
<dbReference type="RefSeq" id="XP_015892639.1">
    <property type="nucleotide sequence ID" value="XM_016037153.1"/>
</dbReference>
<organism evidence="5 6">
    <name type="scientific">Ziziphus jujuba</name>
    <name type="common">Chinese jujube</name>
    <name type="synonym">Ziziphus sativa</name>
    <dbReference type="NCBI Taxonomy" id="326968"/>
    <lineage>
        <taxon>Eukaryota</taxon>
        <taxon>Viridiplantae</taxon>
        <taxon>Streptophyta</taxon>
        <taxon>Embryophyta</taxon>
        <taxon>Tracheophyta</taxon>
        <taxon>Spermatophyta</taxon>
        <taxon>Magnoliopsida</taxon>
        <taxon>eudicotyledons</taxon>
        <taxon>Gunneridae</taxon>
        <taxon>Pentapetalae</taxon>
        <taxon>rosids</taxon>
        <taxon>fabids</taxon>
        <taxon>Rosales</taxon>
        <taxon>Rhamnaceae</taxon>
        <taxon>Paliureae</taxon>
        <taxon>Ziziphus</taxon>
    </lineage>
</organism>
<evidence type="ECO:0000256" key="1">
    <source>
        <dbReference type="ARBA" id="ARBA00007692"/>
    </source>
</evidence>
<name>A0A6P4A9C6_ZIZJJ</name>
<sequence length="383" mass="44113">MSNFLCKTLLLARCTLIAPQPTRYLDFRQRTVFYRYSSSGSDQHAFAVSYLINSFGFSPQSALSASRYVYFENSEKPDSLVKVLKDYGFTQTQISDLVKRCPSVLSMDTEKNLLPKLLFFEAKGLSKIEITKMVTGFPYILRRSLSNTIIPSYDFFKNLFQSDEKVFIAIKRFLGILTLDIKQYLAPNFDILLHNGVPKSNVVTLIQNQPRALLKNPDKFRKLVKEVKEMGFDPQRSNFLVAVFAIGTMTKSTWERKADIYKRWGWSEEEVFQAFRRNPGCMMCSENKIMEIMNFLINEMSLEPSIVAKCPTVITFSLKKRIVPRASVIQVLLSEGLLKKNCSLSSYFIASEELFLKKFVLPYEKESSKLLKLYKKKLSLSTK</sequence>
<keyword evidence="2" id="KW-0806">Transcription termination</keyword>
<evidence type="ECO:0000256" key="2">
    <source>
        <dbReference type="ARBA" id="ARBA00022472"/>
    </source>
</evidence>
<comment type="similarity">
    <text evidence="1">Belongs to the mTERF family.</text>
</comment>
<dbReference type="InterPro" id="IPR038538">
    <property type="entry name" value="MTERF_sf"/>
</dbReference>
<dbReference type="GO" id="GO:0006353">
    <property type="term" value="P:DNA-templated transcription termination"/>
    <property type="evidence" value="ECO:0007669"/>
    <property type="project" value="UniProtKB-KW"/>
</dbReference>
<proteinExistence type="inferred from homology"/>
<dbReference type="Pfam" id="PF02536">
    <property type="entry name" value="mTERF"/>
    <property type="match status" value="1"/>
</dbReference>
<dbReference type="FunFam" id="1.25.70.10:FF:000001">
    <property type="entry name" value="Mitochondrial transcription termination factor-like"/>
    <property type="match status" value="1"/>
</dbReference>
<dbReference type="Proteomes" id="UP001652623">
    <property type="component" value="Chromosome 11"/>
</dbReference>
<protein>
    <submittedName>
        <fullName evidence="6">Transcription termination factor MTERF15, mitochondrial</fullName>
    </submittedName>
</protein>
<gene>
    <name evidence="6" type="primary">LOC107426862</name>
</gene>
<dbReference type="GO" id="GO:0003676">
    <property type="term" value="F:nucleic acid binding"/>
    <property type="evidence" value="ECO:0007669"/>
    <property type="project" value="InterPro"/>
</dbReference>
<accession>A0A6P4A9C6</accession>
<dbReference type="InterPro" id="IPR003690">
    <property type="entry name" value="MTERF"/>
</dbReference>
<evidence type="ECO:0000313" key="6">
    <source>
        <dbReference type="RefSeq" id="XP_015892639.1"/>
    </source>
</evidence>
<dbReference type="PANTHER" id="PTHR13068:SF166">
    <property type="entry name" value="TRANSCRIPTION TERMINATION FACTOR MTERF15, MITOCHONDRIAL-LIKE"/>
    <property type="match status" value="1"/>
</dbReference>
<keyword evidence="5" id="KW-1185">Reference proteome</keyword>
<dbReference type="SMART" id="SM00733">
    <property type="entry name" value="Mterf"/>
    <property type="match status" value="5"/>
</dbReference>
<dbReference type="KEGG" id="zju:107426862"/>
<keyword evidence="4" id="KW-0732">Signal</keyword>
<dbReference type="GeneID" id="107426862"/>
<evidence type="ECO:0000256" key="4">
    <source>
        <dbReference type="SAM" id="SignalP"/>
    </source>
</evidence>
<feature type="signal peptide" evidence="4">
    <location>
        <begin position="1"/>
        <end position="19"/>
    </location>
</feature>